<dbReference type="PANTHER" id="PTHR13946:SF28">
    <property type="entry name" value="DNA-DIRECTED RNA POLYMERASES I AND III SUBUNIT RPAC2"/>
    <property type="match status" value="1"/>
</dbReference>
<name>A0A7S2PCI3_9STRA</name>
<dbReference type="InterPro" id="IPR036603">
    <property type="entry name" value="RBP11-like"/>
</dbReference>
<dbReference type="InterPro" id="IPR022905">
    <property type="entry name" value="Rpo11-like"/>
</dbReference>
<evidence type="ECO:0000256" key="2">
    <source>
        <dbReference type="ARBA" id="ARBA00022478"/>
    </source>
</evidence>
<accession>A0A7S2PCI3</accession>
<evidence type="ECO:0000313" key="8">
    <source>
        <dbReference type="EMBL" id="CAD9591216.1"/>
    </source>
</evidence>
<dbReference type="InterPro" id="IPR009025">
    <property type="entry name" value="RBP11-like_dimer"/>
</dbReference>
<gene>
    <name evidence="8" type="ORF">LDAN0321_LOCUS13468</name>
</gene>
<keyword evidence="4" id="KW-0539">Nucleus</keyword>
<dbReference type="GO" id="GO:0006383">
    <property type="term" value="P:transcription by RNA polymerase III"/>
    <property type="evidence" value="ECO:0007669"/>
    <property type="project" value="TreeGrafter"/>
</dbReference>
<keyword evidence="2" id="KW-0240">DNA-directed RNA polymerase</keyword>
<dbReference type="PROSITE" id="PS01154">
    <property type="entry name" value="RNA_POL_L_13KD"/>
    <property type="match status" value="1"/>
</dbReference>
<dbReference type="GO" id="GO:0006362">
    <property type="term" value="P:transcription elongation by RNA polymerase I"/>
    <property type="evidence" value="ECO:0007669"/>
    <property type="project" value="TreeGrafter"/>
</dbReference>
<proteinExistence type="inferred from homology"/>
<dbReference type="AlphaFoldDB" id="A0A7S2PCI3"/>
<dbReference type="EMBL" id="HBGY01021398">
    <property type="protein sequence ID" value="CAD9591216.1"/>
    <property type="molecule type" value="Transcribed_RNA"/>
</dbReference>
<keyword evidence="3" id="KW-0804">Transcription</keyword>
<evidence type="ECO:0000256" key="6">
    <source>
        <dbReference type="SAM" id="MobiDB-lite"/>
    </source>
</evidence>
<dbReference type="GO" id="GO:0003899">
    <property type="term" value="F:DNA-directed RNA polymerase activity"/>
    <property type="evidence" value="ECO:0007669"/>
    <property type="project" value="InterPro"/>
</dbReference>
<organism evidence="8">
    <name type="scientific">Leptocylindrus danicus</name>
    <dbReference type="NCBI Taxonomy" id="163516"/>
    <lineage>
        <taxon>Eukaryota</taxon>
        <taxon>Sar</taxon>
        <taxon>Stramenopiles</taxon>
        <taxon>Ochrophyta</taxon>
        <taxon>Bacillariophyta</taxon>
        <taxon>Coscinodiscophyceae</taxon>
        <taxon>Chaetocerotophycidae</taxon>
        <taxon>Leptocylindrales</taxon>
        <taxon>Leptocylindraceae</taxon>
        <taxon>Leptocylindrus</taxon>
    </lineage>
</organism>
<feature type="region of interest" description="Disordered" evidence="6">
    <location>
        <begin position="123"/>
        <end position="145"/>
    </location>
</feature>
<evidence type="ECO:0000256" key="3">
    <source>
        <dbReference type="ARBA" id="ARBA00023163"/>
    </source>
</evidence>
<dbReference type="InterPro" id="IPR033898">
    <property type="entry name" value="RNAP_AC19"/>
</dbReference>
<dbReference type="PANTHER" id="PTHR13946">
    <property type="entry name" value="DNA-DIRECTED RNA POLYMERASE I,II,III"/>
    <property type="match status" value="1"/>
</dbReference>
<dbReference type="HAMAP" id="MF_00261">
    <property type="entry name" value="RNApol_arch_Rpo11"/>
    <property type="match status" value="1"/>
</dbReference>
<dbReference type="Pfam" id="PF13656">
    <property type="entry name" value="RNA_pol_L_2"/>
    <property type="match status" value="1"/>
</dbReference>
<reference evidence="8" key="1">
    <citation type="submission" date="2021-01" db="EMBL/GenBank/DDBJ databases">
        <authorList>
            <person name="Corre E."/>
            <person name="Pelletier E."/>
            <person name="Niang G."/>
            <person name="Scheremetjew M."/>
            <person name="Finn R."/>
            <person name="Kale V."/>
            <person name="Holt S."/>
            <person name="Cochrane G."/>
            <person name="Meng A."/>
            <person name="Brown T."/>
            <person name="Cohen L."/>
        </authorList>
    </citation>
    <scope>NUCLEOTIDE SEQUENCE</scope>
    <source>
        <strain evidence="8">B650</strain>
    </source>
</reference>
<evidence type="ECO:0000256" key="4">
    <source>
        <dbReference type="ARBA" id="ARBA00023242"/>
    </source>
</evidence>
<feature type="domain" description="DNA-directed RNA polymerase RBP11-like dimerisation" evidence="7">
    <location>
        <begin position="29"/>
        <end position="100"/>
    </location>
</feature>
<comment type="similarity">
    <text evidence="5">Belongs to the archaeal Rpo11/eukaryotic RPB11/RPC19 RNA polymerase subunit family.</text>
</comment>
<sequence length="145" mass="16484">MSVNEVKMSQGAPKMEVKGGDNSNKHNRTFCISQEDHTIGNSIRHVLMQNQKVNFAGYSVPHPSDSIVHIRVQTTDQHRALDVMIEAGETLSRTCDYLLEQVEAVIPDVAEDSIRIEKIYKAMEEEEDESVVDEDEEMGEEEEEY</sequence>
<dbReference type="InterPro" id="IPR008193">
    <property type="entry name" value="RNA_pol_Rpb11_13-16kDa_CS"/>
</dbReference>
<dbReference type="SUPFAM" id="SSF55257">
    <property type="entry name" value="RBP11-like subunits of RNA polymerase"/>
    <property type="match status" value="1"/>
</dbReference>
<feature type="compositionally biased region" description="Acidic residues" evidence="6">
    <location>
        <begin position="124"/>
        <end position="145"/>
    </location>
</feature>
<dbReference type="Gene3D" id="3.30.1360.10">
    <property type="entry name" value="RNA polymerase, RBP11-like subunit"/>
    <property type="match status" value="1"/>
</dbReference>
<dbReference type="CDD" id="cd07029">
    <property type="entry name" value="RNAP_I_III_AC19"/>
    <property type="match status" value="1"/>
</dbReference>
<evidence type="ECO:0000259" key="7">
    <source>
        <dbReference type="Pfam" id="PF13656"/>
    </source>
</evidence>
<dbReference type="GO" id="GO:0005736">
    <property type="term" value="C:RNA polymerase I complex"/>
    <property type="evidence" value="ECO:0007669"/>
    <property type="project" value="TreeGrafter"/>
</dbReference>
<comment type="subcellular location">
    <subcellularLocation>
        <location evidence="1">Nucleus</location>
    </subcellularLocation>
</comment>
<evidence type="ECO:0000256" key="1">
    <source>
        <dbReference type="ARBA" id="ARBA00004123"/>
    </source>
</evidence>
<evidence type="ECO:0000256" key="5">
    <source>
        <dbReference type="ARBA" id="ARBA00025751"/>
    </source>
</evidence>
<dbReference type="GO" id="GO:0003677">
    <property type="term" value="F:DNA binding"/>
    <property type="evidence" value="ECO:0007669"/>
    <property type="project" value="InterPro"/>
</dbReference>
<feature type="region of interest" description="Disordered" evidence="6">
    <location>
        <begin position="1"/>
        <end position="25"/>
    </location>
</feature>
<dbReference type="GO" id="GO:0046983">
    <property type="term" value="F:protein dimerization activity"/>
    <property type="evidence" value="ECO:0007669"/>
    <property type="project" value="InterPro"/>
</dbReference>
<dbReference type="GO" id="GO:0005666">
    <property type="term" value="C:RNA polymerase III complex"/>
    <property type="evidence" value="ECO:0007669"/>
    <property type="project" value="TreeGrafter"/>
</dbReference>
<protein>
    <recommendedName>
        <fullName evidence="7">DNA-directed RNA polymerase RBP11-like dimerisation domain-containing protein</fullName>
    </recommendedName>
</protein>